<dbReference type="Proteomes" id="UP001163846">
    <property type="component" value="Unassembled WGS sequence"/>
</dbReference>
<gene>
    <name evidence="3" type="ORF">F5878DRAFT_269237</name>
</gene>
<sequence>MESDYEGHILHWSFCGTHVLFPGLRLTSFGTFTAASILVSAICFSERFLSFIHEQEWRPPFVSRRRWQNALWKTAMYWVITFLRLLYMLAAMSFHLGLLLVIVTSLAVAHLLVEVRKDIQSSDTRGSYTSIEQSFQDDPPNLQSSVRPRSRSKPESIFIHPQHSNIARADAAALQLGLGGPTERVSGGVYQLKDEASWKTGTGKDVARALLGTSSHIDVSSDSDSEM</sequence>
<feature type="transmembrane region" description="Helical" evidence="2">
    <location>
        <begin position="96"/>
        <end position="113"/>
    </location>
</feature>
<dbReference type="AlphaFoldDB" id="A0AA38UL43"/>
<keyword evidence="4" id="KW-1185">Reference proteome</keyword>
<name>A0AA38UL43_9AGAR</name>
<feature type="region of interest" description="Disordered" evidence="1">
    <location>
        <begin position="130"/>
        <end position="153"/>
    </location>
</feature>
<keyword evidence="2" id="KW-0812">Transmembrane</keyword>
<evidence type="ECO:0000313" key="3">
    <source>
        <dbReference type="EMBL" id="KAJ3845355.1"/>
    </source>
</evidence>
<comment type="caution">
    <text evidence="3">The sequence shown here is derived from an EMBL/GenBank/DDBJ whole genome shotgun (WGS) entry which is preliminary data.</text>
</comment>
<feature type="transmembrane region" description="Helical" evidence="2">
    <location>
        <begin position="70"/>
        <end position="90"/>
    </location>
</feature>
<keyword evidence="2" id="KW-1133">Transmembrane helix</keyword>
<accession>A0AA38UL43</accession>
<evidence type="ECO:0000256" key="1">
    <source>
        <dbReference type="SAM" id="MobiDB-lite"/>
    </source>
</evidence>
<reference evidence="3" key="1">
    <citation type="submission" date="2022-08" db="EMBL/GenBank/DDBJ databases">
        <authorList>
            <consortium name="DOE Joint Genome Institute"/>
            <person name="Min B."/>
            <person name="Riley R."/>
            <person name="Sierra-Patev S."/>
            <person name="Naranjo-Ortiz M."/>
            <person name="Looney B."/>
            <person name="Konkel Z."/>
            <person name="Slot J.C."/>
            <person name="Sakamoto Y."/>
            <person name="Steenwyk J.L."/>
            <person name="Rokas A."/>
            <person name="Carro J."/>
            <person name="Camarero S."/>
            <person name="Ferreira P."/>
            <person name="Molpeceres G."/>
            <person name="Ruiz-Duenas F.J."/>
            <person name="Serrano A."/>
            <person name="Henrissat B."/>
            <person name="Drula E."/>
            <person name="Hughes K.W."/>
            <person name="Mata J.L."/>
            <person name="Ishikawa N.K."/>
            <person name="Vargas-Isla R."/>
            <person name="Ushijima S."/>
            <person name="Smith C.A."/>
            <person name="Ahrendt S."/>
            <person name="Andreopoulos W."/>
            <person name="He G."/>
            <person name="Labutti K."/>
            <person name="Lipzen A."/>
            <person name="Ng V."/>
            <person name="Sandor L."/>
            <person name="Barry K."/>
            <person name="Martinez A.T."/>
            <person name="Xiao Y."/>
            <person name="Gibbons J.G."/>
            <person name="Terashima K."/>
            <person name="Hibbett D.S."/>
            <person name="Grigoriev I.V."/>
        </authorList>
    </citation>
    <scope>NUCLEOTIDE SEQUENCE</scope>
    <source>
        <strain evidence="3">TFB9207</strain>
    </source>
</reference>
<feature type="transmembrane region" description="Helical" evidence="2">
    <location>
        <begin position="29"/>
        <end position="49"/>
    </location>
</feature>
<feature type="compositionally biased region" description="Polar residues" evidence="1">
    <location>
        <begin position="130"/>
        <end position="147"/>
    </location>
</feature>
<evidence type="ECO:0000313" key="4">
    <source>
        <dbReference type="Proteomes" id="UP001163846"/>
    </source>
</evidence>
<proteinExistence type="predicted"/>
<keyword evidence="2" id="KW-0472">Membrane</keyword>
<dbReference type="EMBL" id="MU805938">
    <property type="protein sequence ID" value="KAJ3845355.1"/>
    <property type="molecule type" value="Genomic_DNA"/>
</dbReference>
<evidence type="ECO:0000256" key="2">
    <source>
        <dbReference type="SAM" id="Phobius"/>
    </source>
</evidence>
<organism evidence="3 4">
    <name type="scientific">Lentinula raphanica</name>
    <dbReference type="NCBI Taxonomy" id="153919"/>
    <lineage>
        <taxon>Eukaryota</taxon>
        <taxon>Fungi</taxon>
        <taxon>Dikarya</taxon>
        <taxon>Basidiomycota</taxon>
        <taxon>Agaricomycotina</taxon>
        <taxon>Agaricomycetes</taxon>
        <taxon>Agaricomycetidae</taxon>
        <taxon>Agaricales</taxon>
        <taxon>Marasmiineae</taxon>
        <taxon>Omphalotaceae</taxon>
        <taxon>Lentinula</taxon>
    </lineage>
</organism>
<protein>
    <submittedName>
        <fullName evidence="3">Copper transporter</fullName>
    </submittedName>
</protein>